<sequence length="176" mass="19783">MIDCTFILTRRLSTEVPNLSPSPSLHLDPFRHQLQVNEMAPFYDCPRVNATIPPLSTTNVVSSLIKRHLKEPKQFPSMWDPAYKTKTASKKWSVQTWLKVIGGVILAIALLSLFISMAGIPGRRFTDTFNPPTPPPPPSPPPEPEYVMYHSPGLRLGRNCLYNTRQTNQDSAKVLC</sequence>
<evidence type="ECO:0000313" key="4">
    <source>
        <dbReference type="Proteomes" id="UP000091967"/>
    </source>
</evidence>
<feature type="region of interest" description="Disordered" evidence="1">
    <location>
        <begin position="126"/>
        <end position="146"/>
    </location>
</feature>
<name>A0A1B8AQU2_FUSPO</name>
<comment type="caution">
    <text evidence="3">The sequence shown here is derived from an EMBL/GenBank/DDBJ whole genome shotgun (WGS) entry which is preliminary data.</text>
</comment>
<protein>
    <submittedName>
        <fullName evidence="3">Uncharacterized protein</fullName>
    </submittedName>
</protein>
<dbReference type="Proteomes" id="UP000091967">
    <property type="component" value="Unassembled WGS sequence"/>
</dbReference>
<proteinExistence type="predicted"/>
<keyword evidence="2" id="KW-0472">Membrane</keyword>
<keyword evidence="4" id="KW-1185">Reference proteome</keyword>
<dbReference type="EMBL" id="LYXU01000003">
    <property type="protein sequence ID" value="OBS22929.1"/>
    <property type="molecule type" value="Genomic_DNA"/>
</dbReference>
<gene>
    <name evidence="3" type="ORF">FPOA_09250</name>
</gene>
<keyword evidence="2" id="KW-1133">Transmembrane helix</keyword>
<keyword evidence="2" id="KW-0812">Transmembrane</keyword>
<evidence type="ECO:0000256" key="1">
    <source>
        <dbReference type="SAM" id="MobiDB-lite"/>
    </source>
</evidence>
<evidence type="ECO:0000256" key="2">
    <source>
        <dbReference type="SAM" id="Phobius"/>
    </source>
</evidence>
<feature type="compositionally biased region" description="Pro residues" evidence="1">
    <location>
        <begin position="131"/>
        <end position="144"/>
    </location>
</feature>
<evidence type="ECO:0000313" key="3">
    <source>
        <dbReference type="EMBL" id="OBS22929.1"/>
    </source>
</evidence>
<feature type="transmembrane region" description="Helical" evidence="2">
    <location>
        <begin position="96"/>
        <end position="120"/>
    </location>
</feature>
<reference evidence="3 4" key="1">
    <citation type="submission" date="2016-06" db="EMBL/GenBank/DDBJ databases">
        <title>Living apart together: crosstalk between the core and supernumerary genomes in a fungal plant pathogen.</title>
        <authorList>
            <person name="Vanheule A."/>
            <person name="Audenaert K."/>
            <person name="Warris S."/>
            <person name="Van De Geest H."/>
            <person name="Schijlen E."/>
            <person name="Hofte M."/>
            <person name="De Saeger S."/>
            <person name="Haesaert G."/>
            <person name="Waalwijk C."/>
            <person name="Van Der Lee T."/>
        </authorList>
    </citation>
    <scope>NUCLEOTIDE SEQUENCE [LARGE SCALE GENOMIC DNA]</scope>
    <source>
        <strain evidence="3 4">2516</strain>
    </source>
</reference>
<organism evidence="3 4">
    <name type="scientific">Fusarium poae</name>
    <dbReference type="NCBI Taxonomy" id="36050"/>
    <lineage>
        <taxon>Eukaryota</taxon>
        <taxon>Fungi</taxon>
        <taxon>Dikarya</taxon>
        <taxon>Ascomycota</taxon>
        <taxon>Pezizomycotina</taxon>
        <taxon>Sordariomycetes</taxon>
        <taxon>Hypocreomycetidae</taxon>
        <taxon>Hypocreales</taxon>
        <taxon>Nectriaceae</taxon>
        <taxon>Fusarium</taxon>
    </lineage>
</organism>
<accession>A0A1B8AQU2</accession>
<dbReference type="AlphaFoldDB" id="A0A1B8AQU2"/>